<dbReference type="InterPro" id="IPR045318">
    <property type="entry name" value="EZH1/2-like"/>
</dbReference>
<evidence type="ECO:0000256" key="5">
    <source>
        <dbReference type="ARBA" id="ARBA00023163"/>
    </source>
</evidence>
<dbReference type="Proteomes" id="UP000053201">
    <property type="component" value="Unassembled WGS sequence"/>
</dbReference>
<dbReference type="Pfam" id="PF00856">
    <property type="entry name" value="SET"/>
    <property type="match status" value="1"/>
</dbReference>
<dbReference type="PANTHER" id="PTHR45747">
    <property type="entry name" value="HISTONE-LYSINE N-METHYLTRANSFERASE E(Z)"/>
    <property type="match status" value="1"/>
</dbReference>
<dbReference type="SUPFAM" id="SSF82199">
    <property type="entry name" value="SET domain"/>
    <property type="match status" value="1"/>
</dbReference>
<dbReference type="GO" id="GO:0031507">
    <property type="term" value="P:heterochromatin formation"/>
    <property type="evidence" value="ECO:0007669"/>
    <property type="project" value="TreeGrafter"/>
</dbReference>
<evidence type="ECO:0000256" key="1">
    <source>
        <dbReference type="ARBA" id="ARBA00022603"/>
    </source>
</evidence>
<feature type="domain" description="SET" evidence="8">
    <location>
        <begin position="554"/>
        <end position="674"/>
    </location>
</feature>
<keyword evidence="1" id="KW-0489">Methyltransferase</keyword>
<evidence type="ECO:0000256" key="2">
    <source>
        <dbReference type="ARBA" id="ARBA00022679"/>
    </source>
</evidence>
<protein>
    <recommendedName>
        <fullName evidence="12">SET domain-containing protein</fullName>
    </recommendedName>
</protein>
<dbReference type="eggNOG" id="KOG1079">
    <property type="taxonomic scope" value="Eukaryota"/>
</dbReference>
<feature type="region of interest" description="Disordered" evidence="7">
    <location>
        <begin position="1"/>
        <end position="46"/>
    </location>
</feature>
<keyword evidence="3" id="KW-0949">S-adenosyl-L-methionine</keyword>
<dbReference type="InterPro" id="IPR041355">
    <property type="entry name" value="Pre-SET_CXC"/>
</dbReference>
<evidence type="ECO:0000313" key="11">
    <source>
        <dbReference type="Proteomes" id="UP000053201"/>
    </source>
</evidence>
<dbReference type="EMBL" id="KQ257454">
    <property type="protein sequence ID" value="KND01798.1"/>
    <property type="molecule type" value="Genomic_DNA"/>
</dbReference>
<dbReference type="OrthoDB" id="6141102at2759"/>
<evidence type="ECO:0008006" key="12">
    <source>
        <dbReference type="Google" id="ProtNLM"/>
    </source>
</evidence>
<name>A0A0L0HL66_SPIPD</name>
<dbReference type="GO" id="GO:0140951">
    <property type="term" value="F:histone H3K27 trimethyltransferase activity"/>
    <property type="evidence" value="ECO:0007669"/>
    <property type="project" value="UniProtKB-EC"/>
</dbReference>
<dbReference type="SMART" id="SM00317">
    <property type="entry name" value="SET"/>
    <property type="match status" value="1"/>
</dbReference>
<dbReference type="PROSITE" id="PS50280">
    <property type="entry name" value="SET"/>
    <property type="match status" value="1"/>
</dbReference>
<dbReference type="Gene3D" id="2.170.270.10">
    <property type="entry name" value="SET domain"/>
    <property type="match status" value="1"/>
</dbReference>
<dbReference type="STRING" id="645134.A0A0L0HL66"/>
<dbReference type="RefSeq" id="XP_016609837.1">
    <property type="nucleotide sequence ID" value="XM_016751850.1"/>
</dbReference>
<evidence type="ECO:0000256" key="6">
    <source>
        <dbReference type="ARBA" id="ARBA00048568"/>
    </source>
</evidence>
<evidence type="ECO:0000256" key="3">
    <source>
        <dbReference type="ARBA" id="ARBA00022691"/>
    </source>
</evidence>
<evidence type="ECO:0000259" key="9">
    <source>
        <dbReference type="PROSITE" id="PS51633"/>
    </source>
</evidence>
<gene>
    <name evidence="10" type="ORF">SPPG_03589</name>
</gene>
<comment type="catalytic activity">
    <reaction evidence="6">
        <text>L-lysyl(27)-[histone H3] + 3 S-adenosyl-L-methionine = N(6),N(6),N(6)-trimethyl-L-lysyl(27)-[histone H3] + 3 S-adenosyl-L-homocysteine + 3 H(+)</text>
        <dbReference type="Rhea" id="RHEA:60292"/>
        <dbReference type="Rhea" id="RHEA-COMP:15535"/>
        <dbReference type="Rhea" id="RHEA-COMP:15548"/>
        <dbReference type="ChEBI" id="CHEBI:15378"/>
        <dbReference type="ChEBI" id="CHEBI:29969"/>
        <dbReference type="ChEBI" id="CHEBI:57856"/>
        <dbReference type="ChEBI" id="CHEBI:59789"/>
        <dbReference type="ChEBI" id="CHEBI:61961"/>
        <dbReference type="EC" id="2.1.1.356"/>
    </reaction>
</comment>
<accession>A0A0L0HL66</accession>
<evidence type="ECO:0000256" key="4">
    <source>
        <dbReference type="ARBA" id="ARBA00023015"/>
    </source>
</evidence>
<proteinExistence type="predicted"/>
<organism evidence="10 11">
    <name type="scientific">Spizellomyces punctatus (strain DAOM BR117)</name>
    <dbReference type="NCBI Taxonomy" id="645134"/>
    <lineage>
        <taxon>Eukaryota</taxon>
        <taxon>Fungi</taxon>
        <taxon>Fungi incertae sedis</taxon>
        <taxon>Chytridiomycota</taxon>
        <taxon>Chytridiomycota incertae sedis</taxon>
        <taxon>Chytridiomycetes</taxon>
        <taxon>Spizellomycetales</taxon>
        <taxon>Spizellomycetaceae</taxon>
        <taxon>Spizellomyces</taxon>
    </lineage>
</organism>
<keyword evidence="2" id="KW-0808">Transferase</keyword>
<evidence type="ECO:0000259" key="8">
    <source>
        <dbReference type="PROSITE" id="PS50280"/>
    </source>
</evidence>
<feature type="domain" description="CXC" evidence="9">
    <location>
        <begin position="404"/>
        <end position="542"/>
    </location>
</feature>
<dbReference type="VEuPathDB" id="FungiDB:SPPG_03589"/>
<dbReference type="PANTHER" id="PTHR45747:SF4">
    <property type="entry name" value="HISTONE-LYSINE N-METHYLTRANSFERASE E(Z)"/>
    <property type="match status" value="1"/>
</dbReference>
<dbReference type="AlphaFoldDB" id="A0A0L0HL66"/>
<dbReference type="InterPro" id="IPR046341">
    <property type="entry name" value="SET_dom_sf"/>
</dbReference>
<dbReference type="GO" id="GO:0032259">
    <property type="term" value="P:methylation"/>
    <property type="evidence" value="ECO:0007669"/>
    <property type="project" value="UniProtKB-KW"/>
</dbReference>
<dbReference type="InParanoid" id="A0A0L0HL66"/>
<reference evidence="10 11" key="1">
    <citation type="submission" date="2009-08" db="EMBL/GenBank/DDBJ databases">
        <title>The Genome Sequence of Spizellomyces punctatus strain DAOM BR117.</title>
        <authorList>
            <consortium name="The Broad Institute Genome Sequencing Platform"/>
            <person name="Russ C."/>
            <person name="Cuomo C."/>
            <person name="Shea T."/>
            <person name="Young S.K."/>
            <person name="Zeng Q."/>
            <person name="Koehrsen M."/>
            <person name="Haas B."/>
            <person name="Borodovsky M."/>
            <person name="Guigo R."/>
            <person name="Alvarado L."/>
            <person name="Berlin A."/>
            <person name="Bochicchio J."/>
            <person name="Borenstein D."/>
            <person name="Chapman S."/>
            <person name="Chen Z."/>
            <person name="Engels R."/>
            <person name="Freedman E."/>
            <person name="Gellesch M."/>
            <person name="Goldberg J."/>
            <person name="Griggs A."/>
            <person name="Gujja S."/>
            <person name="Heiman D."/>
            <person name="Hepburn T."/>
            <person name="Howarth C."/>
            <person name="Jen D."/>
            <person name="Larson L."/>
            <person name="Lewis B."/>
            <person name="Mehta T."/>
            <person name="Park D."/>
            <person name="Pearson M."/>
            <person name="Roberts A."/>
            <person name="Saif S."/>
            <person name="Shenoy N."/>
            <person name="Sisk P."/>
            <person name="Stolte C."/>
            <person name="Sykes S."/>
            <person name="Thomson T."/>
            <person name="Walk T."/>
            <person name="White J."/>
            <person name="Yandava C."/>
            <person name="Burger G."/>
            <person name="Gray M.W."/>
            <person name="Holland P.W.H."/>
            <person name="King N."/>
            <person name="Lang F.B.F."/>
            <person name="Roger A.J."/>
            <person name="Ruiz-Trillo I."/>
            <person name="Lander E."/>
            <person name="Nusbaum C."/>
        </authorList>
    </citation>
    <scope>NUCLEOTIDE SEQUENCE [LARGE SCALE GENOMIC DNA]</scope>
    <source>
        <strain evidence="10 11">DAOM BR117</strain>
    </source>
</reference>
<dbReference type="Pfam" id="PF18264">
    <property type="entry name" value="preSET_CXC"/>
    <property type="match status" value="1"/>
</dbReference>
<keyword evidence="11" id="KW-1185">Reference proteome</keyword>
<dbReference type="PROSITE" id="PS51633">
    <property type="entry name" value="CXC"/>
    <property type="match status" value="1"/>
</dbReference>
<dbReference type="InterPro" id="IPR001214">
    <property type="entry name" value="SET_dom"/>
</dbReference>
<dbReference type="GeneID" id="27687095"/>
<evidence type="ECO:0000256" key="7">
    <source>
        <dbReference type="SAM" id="MobiDB-lite"/>
    </source>
</evidence>
<sequence length="687" mass="76965">MSRKSSRIDNAFADTGDLESHNARKRKHAEDSDGSDSSVSDEEDRRVEKKLLLDLQKWEKGWNVELTNQRKKVYKRALKAYTTGFRPSSWELTPSNTPIKKEAGSTTGSSIVVVEGKFERMNSFTFIPTARSVKEPNDPVRRSALLSSGEEDDEWVEDLANWSMENDKERQKILAFSEHILSSCAPRDVLQELFANLSNGKRKATFTSTKLEVTRTLRALARQKIGSMSAVELLKRHLRLSTDGDRRSHTAFDGEFHLICQICGLAGCQTHLMSFDKDALRQRKPFIEIPNVPKSVSSPCSSNCCYYFQRETEICEDTISARVADWKSDELRTLGVAYRCFGRDYCRISISYSNKSCADVYYMVIALTNGDCTALAMYEGALISSLTEMIKEADRLAISGRMALPPAVPKKEYSPTRKRTPTAPCSCEDHLHNPATAVCTENCSCVKTGNFCERTCACSKFCPYRYPGCDCVSGCRAKVIKVPATWDQTENRHVKGHFKLQANGKEFCRCVHEERECDPDVCRSCGADVECGAVGRKTSSLTCHNQAMQRNMKKHLCVGDSEVHGRGAFLREPAEKGELLAEYTGGVISVAESNRRDAINAASKLNYLFSLGDKYAPLVDASRKGNKTRFINHGEYPDKANCFPVVKMVSGELRVGIYAARRIEAEKELFFDYGEDFTNGRQTPDTC</sequence>
<dbReference type="GO" id="GO:0003682">
    <property type="term" value="F:chromatin binding"/>
    <property type="evidence" value="ECO:0007669"/>
    <property type="project" value="TreeGrafter"/>
</dbReference>
<evidence type="ECO:0000313" key="10">
    <source>
        <dbReference type="EMBL" id="KND01798.1"/>
    </source>
</evidence>
<dbReference type="InterPro" id="IPR026489">
    <property type="entry name" value="CXC_dom"/>
</dbReference>
<keyword evidence="4" id="KW-0805">Transcription regulation</keyword>
<dbReference type="GO" id="GO:0005634">
    <property type="term" value="C:nucleus"/>
    <property type="evidence" value="ECO:0007669"/>
    <property type="project" value="TreeGrafter"/>
</dbReference>
<keyword evidence="5" id="KW-0804">Transcription</keyword>